<keyword evidence="4" id="KW-1185">Reference proteome</keyword>
<protein>
    <submittedName>
        <fullName evidence="2">Hypothetical_protein</fullName>
    </submittedName>
</protein>
<organism evidence="1">
    <name type="scientific">Hexamita inflata</name>
    <dbReference type="NCBI Taxonomy" id="28002"/>
    <lineage>
        <taxon>Eukaryota</taxon>
        <taxon>Metamonada</taxon>
        <taxon>Diplomonadida</taxon>
        <taxon>Hexamitidae</taxon>
        <taxon>Hexamitinae</taxon>
        <taxon>Hexamita</taxon>
    </lineage>
</organism>
<dbReference type="EMBL" id="CAXDID020000019">
    <property type="protein sequence ID" value="CAL5985710.1"/>
    <property type="molecule type" value="Genomic_DNA"/>
</dbReference>
<reference evidence="1" key="1">
    <citation type="submission" date="2023-06" db="EMBL/GenBank/DDBJ databases">
        <authorList>
            <person name="Kurt Z."/>
        </authorList>
    </citation>
    <scope>NUCLEOTIDE SEQUENCE</scope>
</reference>
<accession>A0AA86NKB8</accession>
<comment type="caution">
    <text evidence="1">The sequence shown here is derived from an EMBL/GenBank/DDBJ whole genome shotgun (WGS) entry which is preliminary data.</text>
</comment>
<dbReference type="EMBL" id="CATOUU010000221">
    <property type="protein sequence ID" value="CAI9921380.1"/>
    <property type="molecule type" value="Genomic_DNA"/>
</dbReference>
<proteinExistence type="predicted"/>
<name>A0AA86NKB8_9EUKA</name>
<dbReference type="Proteomes" id="UP001642409">
    <property type="component" value="Unassembled WGS sequence"/>
</dbReference>
<evidence type="ECO:0000313" key="1">
    <source>
        <dbReference type="EMBL" id="CAI9921380.1"/>
    </source>
</evidence>
<dbReference type="EMBL" id="CAXDID020001030">
    <property type="protein sequence ID" value="CAL6116526.1"/>
    <property type="molecule type" value="Genomic_DNA"/>
</dbReference>
<gene>
    <name evidence="3" type="ORF">HINF_LOCUS79092</name>
    <name evidence="1" type="ORF">HINF_LOCUS9025</name>
    <name evidence="2" type="ORF">HINF_LOCUS9060</name>
</gene>
<sequence>MKNQLIQMYQLNISKDLKVIIQENLVNLQQKCGKVQVLVTQLHFQTVKQSKKGNVLSNEHFQKWAIKKIEQRRYKLSPNMLDATFMIKYELMRNMSNQQNYKNNLIKLIKIMNKFSK</sequence>
<evidence type="ECO:0000313" key="3">
    <source>
        <dbReference type="EMBL" id="CAL6116526.1"/>
    </source>
</evidence>
<evidence type="ECO:0000313" key="2">
    <source>
        <dbReference type="EMBL" id="CAL5985710.1"/>
    </source>
</evidence>
<dbReference type="AlphaFoldDB" id="A0AA86NKB8"/>
<evidence type="ECO:0000313" key="4">
    <source>
        <dbReference type="Proteomes" id="UP001642409"/>
    </source>
</evidence>
<reference evidence="2 4" key="2">
    <citation type="submission" date="2024-07" db="EMBL/GenBank/DDBJ databases">
        <authorList>
            <person name="Akdeniz Z."/>
        </authorList>
    </citation>
    <scope>NUCLEOTIDE SEQUENCE [LARGE SCALE GENOMIC DNA]</scope>
</reference>